<dbReference type="PANTHER" id="PTHR43546:SF3">
    <property type="entry name" value="UPF0173 METAL-DEPENDENT HYDROLASE MJ1163"/>
    <property type="match status" value="1"/>
</dbReference>
<keyword evidence="3" id="KW-1185">Reference proteome</keyword>
<gene>
    <name evidence="2" type="ORF">CCY01nite_38070</name>
</gene>
<sequence length="253" mass="27818">MKTILAQDLLPDEAALWWLGQAGYVIRSAGLTVVIDAYLSDAVGRGSPEFSRQYPPPMAADDLEADIYIITHDHLDHLDPETISSFRKKEDTRFIAPRLAAQKLPALGVPAEQTIVLNAGETWRAEGIEVTGVFALPTGADVLDTTGYRITFTNGRSVYHTSDTQFHPIVLAAAPKSPEVMLVPINGKWNNPGPEQAAEFARSVQPKFVLPNHYDMMALNAENPAVFKWFCEQQGMGSCCVIAEPMQSFIWSS</sequence>
<comment type="caution">
    <text evidence="2">The sequence shown here is derived from an EMBL/GenBank/DDBJ whole genome shotgun (WGS) entry which is preliminary data.</text>
</comment>
<feature type="domain" description="Metallo-beta-lactamase" evidence="1">
    <location>
        <begin position="20"/>
        <end position="213"/>
    </location>
</feature>
<dbReference type="OrthoDB" id="9805728at2"/>
<dbReference type="InterPro" id="IPR050114">
    <property type="entry name" value="UPF0173_UPF0282_UlaG_hydrolase"/>
</dbReference>
<dbReference type="PANTHER" id="PTHR43546">
    <property type="entry name" value="UPF0173 METAL-DEPENDENT HYDROLASE MJ1163-RELATED"/>
    <property type="match status" value="1"/>
</dbReference>
<dbReference type="SUPFAM" id="SSF56281">
    <property type="entry name" value="Metallo-hydrolase/oxidoreductase"/>
    <property type="match status" value="1"/>
</dbReference>
<dbReference type="Pfam" id="PF12706">
    <property type="entry name" value="Lactamase_B_2"/>
    <property type="match status" value="1"/>
</dbReference>
<dbReference type="GO" id="GO:0016787">
    <property type="term" value="F:hydrolase activity"/>
    <property type="evidence" value="ECO:0007669"/>
    <property type="project" value="UniProtKB-KW"/>
</dbReference>
<evidence type="ECO:0000313" key="3">
    <source>
        <dbReference type="Proteomes" id="UP000321436"/>
    </source>
</evidence>
<evidence type="ECO:0000259" key="1">
    <source>
        <dbReference type="SMART" id="SM00849"/>
    </source>
</evidence>
<organism evidence="2 3">
    <name type="scientific">Chitinophaga cymbidii</name>
    <dbReference type="NCBI Taxonomy" id="1096750"/>
    <lineage>
        <taxon>Bacteria</taxon>
        <taxon>Pseudomonadati</taxon>
        <taxon>Bacteroidota</taxon>
        <taxon>Chitinophagia</taxon>
        <taxon>Chitinophagales</taxon>
        <taxon>Chitinophagaceae</taxon>
        <taxon>Chitinophaga</taxon>
    </lineage>
</organism>
<dbReference type="SMART" id="SM00849">
    <property type="entry name" value="Lactamase_B"/>
    <property type="match status" value="1"/>
</dbReference>
<reference evidence="2 3" key="1">
    <citation type="submission" date="2019-07" db="EMBL/GenBank/DDBJ databases">
        <title>Whole genome shotgun sequence of Chitinophaga cymbidii NBRC 109752.</title>
        <authorList>
            <person name="Hosoyama A."/>
            <person name="Uohara A."/>
            <person name="Ohji S."/>
            <person name="Ichikawa N."/>
        </authorList>
    </citation>
    <scope>NUCLEOTIDE SEQUENCE [LARGE SCALE GENOMIC DNA]</scope>
    <source>
        <strain evidence="2 3">NBRC 109752</strain>
    </source>
</reference>
<dbReference type="InterPro" id="IPR001279">
    <property type="entry name" value="Metallo-B-lactamas"/>
</dbReference>
<dbReference type="AlphaFoldDB" id="A0A512RPD6"/>
<dbReference type="InterPro" id="IPR036866">
    <property type="entry name" value="RibonucZ/Hydroxyglut_hydro"/>
</dbReference>
<dbReference type="EMBL" id="BKAU01000005">
    <property type="protein sequence ID" value="GEP97547.1"/>
    <property type="molecule type" value="Genomic_DNA"/>
</dbReference>
<proteinExistence type="predicted"/>
<dbReference type="RefSeq" id="WP_146865245.1">
    <property type="nucleotide sequence ID" value="NZ_BKAU01000005.1"/>
</dbReference>
<protein>
    <submittedName>
        <fullName evidence="2">MBL fold metallo-hydrolase</fullName>
    </submittedName>
</protein>
<evidence type="ECO:0000313" key="2">
    <source>
        <dbReference type="EMBL" id="GEP97547.1"/>
    </source>
</evidence>
<dbReference type="Proteomes" id="UP000321436">
    <property type="component" value="Unassembled WGS sequence"/>
</dbReference>
<accession>A0A512RPD6</accession>
<keyword evidence="2" id="KW-0378">Hydrolase</keyword>
<name>A0A512RPD6_9BACT</name>
<dbReference type="Gene3D" id="3.60.15.10">
    <property type="entry name" value="Ribonuclease Z/Hydroxyacylglutathione hydrolase-like"/>
    <property type="match status" value="1"/>
</dbReference>